<dbReference type="SMART" id="SM01067">
    <property type="entry name" value="CBM_3"/>
    <property type="match status" value="2"/>
</dbReference>
<dbReference type="SUPFAM" id="SSF49384">
    <property type="entry name" value="Carbohydrate-binding domain"/>
    <property type="match status" value="2"/>
</dbReference>
<dbReference type="Proteomes" id="UP001202180">
    <property type="component" value="Unassembled WGS sequence"/>
</dbReference>
<organism evidence="4 5">
    <name type="scientific">Spirosoma liriopis</name>
    <dbReference type="NCBI Taxonomy" id="2937440"/>
    <lineage>
        <taxon>Bacteria</taxon>
        <taxon>Pseudomonadati</taxon>
        <taxon>Bacteroidota</taxon>
        <taxon>Cytophagia</taxon>
        <taxon>Cytophagales</taxon>
        <taxon>Cytophagaceae</taxon>
        <taxon>Spirosoma</taxon>
    </lineage>
</organism>
<feature type="domain" description="CBM3" evidence="3">
    <location>
        <begin position="459"/>
        <end position="611"/>
    </location>
</feature>
<dbReference type="Pfam" id="PF00942">
    <property type="entry name" value="CBM_3"/>
    <property type="match status" value="2"/>
</dbReference>
<proteinExistence type="predicted"/>
<gene>
    <name evidence="4" type="ORF">M0L20_02695</name>
</gene>
<evidence type="ECO:0000259" key="3">
    <source>
        <dbReference type="PROSITE" id="PS51172"/>
    </source>
</evidence>
<feature type="signal peptide" evidence="2">
    <location>
        <begin position="1"/>
        <end position="34"/>
    </location>
</feature>
<dbReference type="InterPro" id="IPR008965">
    <property type="entry name" value="CBM2/CBM3_carb-bd_dom_sf"/>
</dbReference>
<dbReference type="InterPro" id="IPR036966">
    <property type="entry name" value="CBM3_sf"/>
</dbReference>
<name>A0ABT0HF15_9BACT</name>
<evidence type="ECO:0000313" key="4">
    <source>
        <dbReference type="EMBL" id="MCK8490742.1"/>
    </source>
</evidence>
<dbReference type="EMBL" id="JALPRF010000001">
    <property type="protein sequence ID" value="MCK8490742.1"/>
    <property type="molecule type" value="Genomic_DNA"/>
</dbReference>
<dbReference type="PROSITE" id="PS51172">
    <property type="entry name" value="CBM3"/>
    <property type="match status" value="2"/>
</dbReference>
<feature type="chain" id="PRO_5046860385" description="CBM3 domain-containing protein" evidence="2">
    <location>
        <begin position="35"/>
        <end position="863"/>
    </location>
</feature>
<comment type="caution">
    <text evidence="4">The sequence shown here is derived from an EMBL/GenBank/DDBJ whole genome shotgun (WGS) entry which is preliminary data.</text>
</comment>
<evidence type="ECO:0000256" key="1">
    <source>
        <dbReference type="SAM" id="MobiDB-lite"/>
    </source>
</evidence>
<feature type="compositionally biased region" description="Gly residues" evidence="1">
    <location>
        <begin position="158"/>
        <end position="175"/>
    </location>
</feature>
<evidence type="ECO:0000313" key="5">
    <source>
        <dbReference type="Proteomes" id="UP001202180"/>
    </source>
</evidence>
<reference evidence="4 5" key="1">
    <citation type="submission" date="2022-04" db="EMBL/GenBank/DDBJ databases">
        <title>Spirosoma sp. strain RP8 genome sequencing and assembly.</title>
        <authorList>
            <person name="Jung Y."/>
        </authorList>
    </citation>
    <scope>NUCLEOTIDE SEQUENCE [LARGE SCALE GENOMIC DNA]</scope>
    <source>
        <strain evidence="4 5">RP8</strain>
    </source>
</reference>
<accession>A0ABT0HF15</accession>
<keyword evidence="5" id="KW-1185">Reference proteome</keyword>
<feature type="region of interest" description="Disordered" evidence="1">
    <location>
        <begin position="146"/>
        <end position="182"/>
    </location>
</feature>
<keyword evidence="2" id="KW-0732">Signal</keyword>
<protein>
    <recommendedName>
        <fullName evidence="3">CBM3 domain-containing protein</fullName>
    </recommendedName>
</protein>
<evidence type="ECO:0000256" key="2">
    <source>
        <dbReference type="SAM" id="SignalP"/>
    </source>
</evidence>
<sequence length="863" mass="87280">MKTQFTTKARRLTARWQWGLTLLLGGSVAMSVQAQNSGSVTTTQSFSYTGQIETWQVPTGVTSLTIEARGAAGGDVINRVVTAGKGAIVAARVDVTPGQSLSILVGQSIGGRSAGGGGSFVVASPSSSTLATPLVIAGGGGGASRYPSEVGAKHGQTGSDGGSGSVSGGTGGLGGDAARNSSRLTGGGGGGFIGNGGGSVAYPNAGGRSFINGGQGGSNSSSGGFGGGGGSFDDYTGGGGGYSGGGGGGDSNGGGGGSFTAGERLFARSGATEGNSGNGLVTITYQAPPCSPFSASLTNDGPLTCAKTIVTLTTTGGPTGATYTYSPGAVASSTSSATATVTNSGPYSVTVTVPGGCSATATTNVTSNTIAPAAPVIATQSGGPYPAGVSSLTISQNTGNVILGVSGCQDGTINWNGGTSTTLAVSTANLGTQSFTATCTSNQNGCASSIGTATVTVVAPTLKVLSRDPDNGLLNTNTLKPYLLLQNAGTTPIPYANVTLRYWLTTEDNVGLIFQKNFVAIGQNNLNLRYVPLATPRQGAMGYIEYSFSAGAGSLAPNGDSGPLEVQASKQDYSNFFQGDDYSYSTNGSYTLNPRVTAYQNGTIFYGQEPTSVNSQTAVQVYSAPKEGITTYQVQPRLELRNTGNVALSVPDFRLRYYFTSDNNQPANVYVDYADIGAANVGARIIKLPAPVGGADSYVELRFTGGPLTLNPGSSLGAIDLRIVRSDNGLFDQSNDYSYAPNYSGLGLNNRITVLLNNRLIFGTPPPGAPYRVGFDERAESLSVKVLGNPVVGQSAEVEISGVNGQTVQLKLVDLQGKTLHGQSIKEAGSVERVSLPLGSAQGILLLDVNTATQRQQIKLLRP</sequence>
<feature type="domain" description="CBM3" evidence="3">
    <location>
        <begin position="614"/>
        <end position="767"/>
    </location>
</feature>
<dbReference type="RefSeq" id="WP_248475539.1">
    <property type="nucleotide sequence ID" value="NZ_JALPRF010000001.1"/>
</dbReference>
<dbReference type="InterPro" id="IPR001956">
    <property type="entry name" value="CBM3"/>
</dbReference>
<dbReference type="Gene3D" id="2.60.40.710">
    <property type="entry name" value="Endoglucanase-like"/>
    <property type="match status" value="2"/>
</dbReference>